<keyword evidence="2" id="KW-1185">Reference proteome</keyword>
<gene>
    <name evidence="1" type="ORF">VB738_12835</name>
</gene>
<reference evidence="1 2" key="1">
    <citation type="submission" date="2023-12" db="EMBL/GenBank/DDBJ databases">
        <title>Baltic Sea Cyanobacteria.</title>
        <authorList>
            <person name="Delbaje E."/>
            <person name="Fewer D.P."/>
            <person name="Shishido T.K."/>
        </authorList>
    </citation>
    <scope>NUCLEOTIDE SEQUENCE [LARGE SCALE GENOMIC DNA]</scope>
    <source>
        <strain evidence="1 2">UHCC 0139</strain>
    </source>
</reference>
<dbReference type="RefSeq" id="WP_323306109.1">
    <property type="nucleotide sequence ID" value="NZ_JAYGHX010000008.1"/>
</dbReference>
<accession>A0ABU5RWI6</accession>
<dbReference type="Pfam" id="PF06067">
    <property type="entry name" value="DUF932"/>
    <property type="match status" value="1"/>
</dbReference>
<protein>
    <submittedName>
        <fullName evidence="1">DUF932 domain-containing protein</fullName>
    </submittedName>
</protein>
<evidence type="ECO:0000313" key="2">
    <source>
        <dbReference type="Proteomes" id="UP001304461"/>
    </source>
</evidence>
<comment type="caution">
    <text evidence="1">The sequence shown here is derived from an EMBL/GenBank/DDBJ whole genome shotgun (WGS) entry which is preliminary data.</text>
</comment>
<sequence length="338" mass="36769">MSHQFTSGVFLHNQPAWHRLGLVLDGTLPAREAFRLGGADFHLAGRPVYDADMQPIDGYQAITRTDTGATLSVMNATYEVVQNEQLIRVAEALHSDAVMDAVCVLAGGKKVTFTARVRQSEGEVLPGDPVNQYLVGCTSHDGTIAFSAFFSPIRVVCQNTLSAALGLASARSRRQQGCRIRHTRNANALIDRLPELIDLQRQQFTGGMAELRAMAAAPCTASQFRRYVETLFADQLRGAINDRRGDASTSRPRRLEDLPAWEGLSAKFEGQAIGSDIPGVQGSMWAAYQAVTEHLSHDAGRSRDPIEAARQRLEGLWFGKAAATLTQAHELALAATRS</sequence>
<dbReference type="NCBIfam" id="TIGR03299">
    <property type="entry name" value="LGT_TIGR03299"/>
    <property type="match status" value="1"/>
</dbReference>
<evidence type="ECO:0000313" key="1">
    <source>
        <dbReference type="EMBL" id="MEA5392144.1"/>
    </source>
</evidence>
<dbReference type="EMBL" id="JAYGHX010000008">
    <property type="protein sequence ID" value="MEA5392144.1"/>
    <property type="molecule type" value="Genomic_DNA"/>
</dbReference>
<dbReference type="Proteomes" id="UP001304461">
    <property type="component" value="Unassembled WGS sequence"/>
</dbReference>
<name>A0ABU5RWI6_9CYAN</name>
<organism evidence="1 2">
    <name type="scientific">Cyanobium gracile UHCC 0139</name>
    <dbReference type="NCBI Taxonomy" id="3110308"/>
    <lineage>
        <taxon>Bacteria</taxon>
        <taxon>Bacillati</taxon>
        <taxon>Cyanobacteriota</taxon>
        <taxon>Cyanophyceae</taxon>
        <taxon>Synechococcales</taxon>
        <taxon>Prochlorococcaceae</taxon>
        <taxon>Cyanobium</taxon>
    </lineage>
</organism>
<dbReference type="InterPro" id="IPR026325">
    <property type="entry name" value="DUF932"/>
</dbReference>
<dbReference type="InterPro" id="IPR017686">
    <property type="entry name" value="Phg/plasmid-like_prot"/>
</dbReference>
<proteinExistence type="predicted"/>